<evidence type="ECO:0000256" key="3">
    <source>
        <dbReference type="ARBA" id="ARBA00023125"/>
    </source>
</evidence>
<evidence type="ECO:0000313" key="6">
    <source>
        <dbReference type="EMBL" id="MDM9560298.1"/>
    </source>
</evidence>
<dbReference type="PANTHER" id="PTHR30537">
    <property type="entry name" value="HTH-TYPE TRANSCRIPTIONAL REGULATOR"/>
    <property type="match status" value="1"/>
</dbReference>
<dbReference type="EMBL" id="JAUDJE010000012">
    <property type="protein sequence ID" value="MDM9560298.1"/>
    <property type="molecule type" value="Genomic_DNA"/>
</dbReference>
<proteinExistence type="inferred from homology"/>
<gene>
    <name evidence="6" type="ORF">QUC21_14770</name>
</gene>
<evidence type="ECO:0000259" key="5">
    <source>
        <dbReference type="PROSITE" id="PS50931"/>
    </source>
</evidence>
<dbReference type="InterPro" id="IPR005119">
    <property type="entry name" value="LysR_subst-bd"/>
</dbReference>
<sequence length="300" mass="33510">MDHLTALRVFRRVVELTSFAHAARQLGLSPAAVSKNVGELEAHLQVRLLNRTTRRMSLTEAGALYYDQIVRILDDLDEAGRSLGPMQSRPSGVLRVSAPMSLTLIGLSEAIPRFLRAYPDLSLDLHLDDRRVDIVREGFDLAIRGSDRLEDSNLVARRLTLLTHVLCGAPSYFEEHGVPASPEELQAHNCIRFSLSGHADEWVFERAGQSVRVAIRGRYRVNSSLAVRDALRAGFGVSLIPLTYVRQDLAEGRLRTVLDDWSMVGTYVYAVYPSRRHVAAKVRAFVDFIVDELAQHPAIC</sequence>
<dbReference type="Proteomes" id="UP001175604">
    <property type="component" value="Unassembled WGS sequence"/>
</dbReference>
<organism evidence="6 7">
    <name type="scientific">Bordetella petrii</name>
    <dbReference type="NCBI Taxonomy" id="94624"/>
    <lineage>
        <taxon>Bacteria</taxon>
        <taxon>Pseudomonadati</taxon>
        <taxon>Pseudomonadota</taxon>
        <taxon>Betaproteobacteria</taxon>
        <taxon>Burkholderiales</taxon>
        <taxon>Alcaligenaceae</taxon>
        <taxon>Bordetella</taxon>
    </lineage>
</organism>
<dbReference type="InterPro" id="IPR000847">
    <property type="entry name" value="LysR_HTH_N"/>
</dbReference>
<keyword evidence="7" id="KW-1185">Reference proteome</keyword>
<accession>A0ABT7W533</accession>
<dbReference type="Pfam" id="PF03466">
    <property type="entry name" value="LysR_substrate"/>
    <property type="match status" value="1"/>
</dbReference>
<dbReference type="Pfam" id="PF00126">
    <property type="entry name" value="HTH_1"/>
    <property type="match status" value="1"/>
</dbReference>
<comment type="similarity">
    <text evidence="1">Belongs to the LysR transcriptional regulatory family.</text>
</comment>
<dbReference type="InterPro" id="IPR036388">
    <property type="entry name" value="WH-like_DNA-bd_sf"/>
</dbReference>
<dbReference type="SUPFAM" id="SSF53850">
    <property type="entry name" value="Periplasmic binding protein-like II"/>
    <property type="match status" value="1"/>
</dbReference>
<keyword evidence="3" id="KW-0238">DNA-binding</keyword>
<evidence type="ECO:0000313" key="7">
    <source>
        <dbReference type="Proteomes" id="UP001175604"/>
    </source>
</evidence>
<dbReference type="CDD" id="cd08422">
    <property type="entry name" value="PBP2_CrgA_like"/>
    <property type="match status" value="1"/>
</dbReference>
<keyword evidence="4" id="KW-0804">Transcription</keyword>
<dbReference type="Gene3D" id="1.10.10.10">
    <property type="entry name" value="Winged helix-like DNA-binding domain superfamily/Winged helix DNA-binding domain"/>
    <property type="match status" value="1"/>
</dbReference>
<dbReference type="PROSITE" id="PS50931">
    <property type="entry name" value="HTH_LYSR"/>
    <property type="match status" value="1"/>
</dbReference>
<protein>
    <submittedName>
        <fullName evidence="6">LysR family transcriptional regulator</fullName>
    </submittedName>
</protein>
<evidence type="ECO:0000256" key="1">
    <source>
        <dbReference type="ARBA" id="ARBA00009437"/>
    </source>
</evidence>
<name>A0ABT7W533_9BORD</name>
<dbReference type="InterPro" id="IPR036390">
    <property type="entry name" value="WH_DNA-bd_sf"/>
</dbReference>
<dbReference type="PANTHER" id="PTHR30537:SF5">
    <property type="entry name" value="HTH-TYPE TRANSCRIPTIONAL ACTIVATOR TTDR-RELATED"/>
    <property type="match status" value="1"/>
</dbReference>
<dbReference type="RefSeq" id="WP_289785973.1">
    <property type="nucleotide sequence ID" value="NZ_JAUDJE010000012.1"/>
</dbReference>
<reference evidence="6" key="1">
    <citation type="submission" date="2023-06" db="EMBL/GenBank/DDBJ databases">
        <title>full genome analysis of Phenantherene degrader P3.</title>
        <authorList>
            <person name="Akbar A."/>
            <person name="Rahmeh R."/>
            <person name="Kishk M."/>
        </authorList>
    </citation>
    <scope>NUCLEOTIDE SEQUENCE</scope>
    <source>
        <strain evidence="6">P3</strain>
    </source>
</reference>
<evidence type="ECO:0000256" key="2">
    <source>
        <dbReference type="ARBA" id="ARBA00023015"/>
    </source>
</evidence>
<dbReference type="SUPFAM" id="SSF46785">
    <property type="entry name" value="Winged helix' DNA-binding domain"/>
    <property type="match status" value="1"/>
</dbReference>
<comment type="caution">
    <text evidence="6">The sequence shown here is derived from an EMBL/GenBank/DDBJ whole genome shotgun (WGS) entry which is preliminary data.</text>
</comment>
<dbReference type="Gene3D" id="3.40.190.290">
    <property type="match status" value="1"/>
</dbReference>
<feature type="domain" description="HTH lysR-type" evidence="5">
    <location>
        <begin position="1"/>
        <end position="59"/>
    </location>
</feature>
<dbReference type="InterPro" id="IPR058163">
    <property type="entry name" value="LysR-type_TF_proteobact-type"/>
</dbReference>
<evidence type="ECO:0000256" key="4">
    <source>
        <dbReference type="ARBA" id="ARBA00023163"/>
    </source>
</evidence>
<keyword evidence="2" id="KW-0805">Transcription regulation</keyword>